<dbReference type="PROSITE" id="PS00086">
    <property type="entry name" value="CYTOCHROME_P450"/>
    <property type="match status" value="1"/>
</dbReference>
<dbReference type="PANTHER" id="PTHR46696:SF1">
    <property type="entry name" value="CYTOCHROME P450 YJIB-RELATED"/>
    <property type="match status" value="1"/>
</dbReference>
<name>A0ABP9JKA5_9ACTN</name>
<evidence type="ECO:0000256" key="1">
    <source>
        <dbReference type="ARBA" id="ARBA00010617"/>
    </source>
</evidence>
<keyword evidence="4" id="KW-1185">Reference proteome</keyword>
<evidence type="ECO:0000256" key="2">
    <source>
        <dbReference type="RuleBase" id="RU000461"/>
    </source>
</evidence>
<dbReference type="EMBL" id="BAABKB010000042">
    <property type="protein sequence ID" value="GAA5034275.1"/>
    <property type="molecule type" value="Genomic_DNA"/>
</dbReference>
<evidence type="ECO:0000313" key="4">
    <source>
        <dbReference type="Proteomes" id="UP001501759"/>
    </source>
</evidence>
<gene>
    <name evidence="3" type="ORF">GCM10023335_78770</name>
</gene>
<protein>
    <submittedName>
        <fullName evidence="3">Cytochrome P450</fullName>
    </submittedName>
</protein>
<keyword evidence="2" id="KW-0479">Metal-binding</keyword>
<dbReference type="PANTHER" id="PTHR46696">
    <property type="entry name" value="P450, PUTATIVE (EUROFUNG)-RELATED"/>
    <property type="match status" value="1"/>
</dbReference>
<keyword evidence="2" id="KW-0503">Monooxygenase</keyword>
<keyword evidence="2" id="KW-0408">Iron</keyword>
<dbReference type="Proteomes" id="UP001501759">
    <property type="component" value="Unassembled WGS sequence"/>
</dbReference>
<sequence length="404" mass="44595">MPQQPYAIDPAGADLHTEADRLRERGPVALVELPGGIRAWAPTRHAVLRQLLADARVSKDPEQHWPEWIDGRYRETWVSLWVGVTNMFTAYGADHRRLRRLVSPAFTKRRTDALRPRIEEIAARLLDRMAEAPEGRAELRSAYAHPLPMEVICELFGLPEDRRADTARLIEANMDTTITSEQAMATYREVHELLAGLVASKRERPGDDMTTALIAARDEEGSQLSETELIDTLLLVIGAGHETTVNLIGNAVHALLSHPEQLARVLAAEISWNEVIEETLRWAPSIANLPLRYAVEDIKLPEGALIPRGDAILATYAAAGRDPLLHGETAGRFDVTRAVKEHLAFGHGVHYCVGAPLARLEAAVALPALFARFPDLRLDESAGPARLAESFIGHGHRVLPVRLG</sequence>
<comment type="similarity">
    <text evidence="1 2">Belongs to the cytochrome P450 family.</text>
</comment>
<dbReference type="CDD" id="cd11029">
    <property type="entry name" value="CYP107-like"/>
    <property type="match status" value="1"/>
</dbReference>
<dbReference type="Pfam" id="PF00067">
    <property type="entry name" value="p450"/>
    <property type="match status" value="2"/>
</dbReference>
<dbReference type="Gene3D" id="1.10.630.10">
    <property type="entry name" value="Cytochrome P450"/>
    <property type="match status" value="1"/>
</dbReference>
<reference evidence="4" key="1">
    <citation type="journal article" date="2019" name="Int. J. Syst. Evol. Microbiol.">
        <title>The Global Catalogue of Microorganisms (GCM) 10K type strain sequencing project: providing services to taxonomists for standard genome sequencing and annotation.</title>
        <authorList>
            <consortium name="The Broad Institute Genomics Platform"/>
            <consortium name="The Broad Institute Genome Sequencing Center for Infectious Disease"/>
            <person name="Wu L."/>
            <person name="Ma J."/>
        </authorList>
    </citation>
    <scope>NUCLEOTIDE SEQUENCE [LARGE SCALE GENOMIC DNA]</scope>
    <source>
        <strain evidence="4">JCM 18409</strain>
    </source>
</reference>
<dbReference type="PRINTS" id="PR00385">
    <property type="entry name" value="P450"/>
</dbReference>
<dbReference type="InterPro" id="IPR001128">
    <property type="entry name" value="Cyt_P450"/>
</dbReference>
<dbReference type="RefSeq" id="WP_345657652.1">
    <property type="nucleotide sequence ID" value="NZ_BAABKB010000042.1"/>
</dbReference>
<proteinExistence type="inferred from homology"/>
<organism evidence="3 4">
    <name type="scientific">Streptomyces siamensis</name>
    <dbReference type="NCBI Taxonomy" id="1274986"/>
    <lineage>
        <taxon>Bacteria</taxon>
        <taxon>Bacillati</taxon>
        <taxon>Actinomycetota</taxon>
        <taxon>Actinomycetes</taxon>
        <taxon>Kitasatosporales</taxon>
        <taxon>Streptomycetaceae</taxon>
        <taxon>Streptomyces</taxon>
    </lineage>
</organism>
<comment type="caution">
    <text evidence="3">The sequence shown here is derived from an EMBL/GenBank/DDBJ whole genome shotgun (WGS) entry which is preliminary data.</text>
</comment>
<evidence type="ECO:0000313" key="3">
    <source>
        <dbReference type="EMBL" id="GAA5034275.1"/>
    </source>
</evidence>
<keyword evidence="2" id="KW-0349">Heme</keyword>
<accession>A0ABP9JKA5</accession>
<dbReference type="InterPro" id="IPR017972">
    <property type="entry name" value="Cyt_P450_CS"/>
</dbReference>
<dbReference type="SUPFAM" id="SSF48264">
    <property type="entry name" value="Cytochrome P450"/>
    <property type="match status" value="1"/>
</dbReference>
<dbReference type="InterPro" id="IPR002397">
    <property type="entry name" value="Cyt_P450_B"/>
</dbReference>
<dbReference type="PRINTS" id="PR00359">
    <property type="entry name" value="BP450"/>
</dbReference>
<keyword evidence="2" id="KW-0560">Oxidoreductase</keyword>
<dbReference type="InterPro" id="IPR036396">
    <property type="entry name" value="Cyt_P450_sf"/>
</dbReference>